<feature type="signal peptide" evidence="2">
    <location>
        <begin position="1"/>
        <end position="21"/>
    </location>
</feature>
<keyword evidence="1" id="KW-0472">Membrane</keyword>
<dbReference type="STRING" id="1798525.A3G90_03080"/>
<proteinExistence type="predicted"/>
<evidence type="ECO:0000313" key="3">
    <source>
        <dbReference type="EMBL" id="OGG85021.1"/>
    </source>
</evidence>
<dbReference type="AlphaFoldDB" id="A0A1F6FGN4"/>
<feature type="transmembrane region" description="Helical" evidence="1">
    <location>
        <begin position="281"/>
        <end position="299"/>
    </location>
</feature>
<dbReference type="EMBL" id="MFMM01000001">
    <property type="protein sequence ID" value="OGG85021.1"/>
    <property type="molecule type" value="Genomic_DNA"/>
</dbReference>
<evidence type="ECO:0000313" key="4">
    <source>
        <dbReference type="Proteomes" id="UP000177325"/>
    </source>
</evidence>
<accession>A0A1F6FGN4</accession>
<name>A0A1F6FGN4_9BACT</name>
<keyword evidence="1" id="KW-0812">Transmembrane</keyword>
<gene>
    <name evidence="3" type="ORF">A3G90_03080</name>
</gene>
<comment type="caution">
    <text evidence="3">The sequence shown here is derived from an EMBL/GenBank/DDBJ whole genome shotgun (WGS) entry which is preliminary data.</text>
</comment>
<evidence type="ECO:0000256" key="2">
    <source>
        <dbReference type="SAM" id="SignalP"/>
    </source>
</evidence>
<organism evidence="3 4">
    <name type="scientific">Candidatus Kaiserbacteria bacterium RIFCSPLOWO2_12_FULL_45_26</name>
    <dbReference type="NCBI Taxonomy" id="1798525"/>
    <lineage>
        <taxon>Bacteria</taxon>
        <taxon>Candidatus Kaiseribacteriota</taxon>
    </lineage>
</organism>
<reference evidence="3 4" key="1">
    <citation type="journal article" date="2016" name="Nat. Commun.">
        <title>Thousands of microbial genomes shed light on interconnected biogeochemical processes in an aquifer system.</title>
        <authorList>
            <person name="Anantharaman K."/>
            <person name="Brown C.T."/>
            <person name="Hug L.A."/>
            <person name="Sharon I."/>
            <person name="Castelle C.J."/>
            <person name="Probst A.J."/>
            <person name="Thomas B.C."/>
            <person name="Singh A."/>
            <person name="Wilkins M.J."/>
            <person name="Karaoz U."/>
            <person name="Brodie E.L."/>
            <person name="Williams K.H."/>
            <person name="Hubbard S.S."/>
            <person name="Banfield J.F."/>
        </authorList>
    </citation>
    <scope>NUCLEOTIDE SEQUENCE [LARGE SCALE GENOMIC DNA]</scope>
</reference>
<feature type="chain" id="PRO_5009524334" description="CARDB domain-containing protein" evidence="2">
    <location>
        <begin position="22"/>
        <end position="309"/>
    </location>
</feature>
<sequence length="309" mass="34401">MKKIVTLCLLFFVLSADIASAGFGITPPYVRNTSLTRNSTYEQQILLVRGNPDVPQKAQVTIDAPEIIDWIEIVEGDSVPLPRGVQKVPMTVRIKVPSDADFKDYNGTIRIKTVPDDDQVSAGAVSISLGAQVDIALTVIDREILDFRVRKIDVTDLNEGHKLGWLYFPGKIDFSMLIENTGNVDNSPSKVEFRIFDFAGNVLLEETQNKNKVRKIAPYATEEVFAEIPTRLPAGNYIARFKVYNGEEVKQEGEVSLSVLPYGTLQQAGFGFSGLSVAHKISILLPILALIILVLYIFYNRRLGRRRGE</sequence>
<keyword evidence="1" id="KW-1133">Transmembrane helix</keyword>
<evidence type="ECO:0000256" key="1">
    <source>
        <dbReference type="SAM" id="Phobius"/>
    </source>
</evidence>
<protein>
    <recommendedName>
        <fullName evidence="5">CARDB domain-containing protein</fullName>
    </recommendedName>
</protein>
<evidence type="ECO:0008006" key="5">
    <source>
        <dbReference type="Google" id="ProtNLM"/>
    </source>
</evidence>
<keyword evidence="2" id="KW-0732">Signal</keyword>
<dbReference type="Proteomes" id="UP000177325">
    <property type="component" value="Unassembled WGS sequence"/>
</dbReference>